<reference evidence="4" key="1">
    <citation type="submission" date="2020-08" db="EMBL/GenBank/DDBJ databases">
        <title>Genome public.</title>
        <authorList>
            <person name="Liu C."/>
            <person name="Sun Q."/>
        </authorList>
    </citation>
    <scope>NUCLEOTIDE SEQUENCE</scope>
    <source>
        <strain evidence="4">NSJ-63</strain>
    </source>
</reference>
<keyword evidence="5" id="KW-1185">Reference proteome</keyword>
<evidence type="ECO:0000313" key="5">
    <source>
        <dbReference type="Proteomes" id="UP000617951"/>
    </source>
</evidence>
<dbReference type="InterPro" id="IPR000182">
    <property type="entry name" value="GNAT_dom"/>
</dbReference>
<evidence type="ECO:0000256" key="1">
    <source>
        <dbReference type="ARBA" id="ARBA00022679"/>
    </source>
</evidence>
<keyword evidence="1" id="KW-0808">Transferase</keyword>
<dbReference type="RefSeq" id="WP_249279889.1">
    <property type="nucleotide sequence ID" value="NZ_JACRSS010000001.1"/>
</dbReference>
<dbReference type="InterPro" id="IPR016181">
    <property type="entry name" value="Acyl_CoA_acyltransferase"/>
</dbReference>
<protein>
    <submittedName>
        <fullName evidence="4">GNAT family N-acetyltransferase</fullName>
    </submittedName>
</protein>
<evidence type="ECO:0000313" key="4">
    <source>
        <dbReference type="EMBL" id="MBC8538108.1"/>
    </source>
</evidence>
<dbReference type="PANTHER" id="PTHR43877:SF2">
    <property type="entry name" value="AMINOALKYLPHOSPHONATE N-ACETYLTRANSFERASE-RELATED"/>
    <property type="match status" value="1"/>
</dbReference>
<sequence>MDYAIREMREEEYPLLKDFLYEAIFVPPGTEPPPRSILERSELQVYIAGFGRGICDRAWAAEADGRVIGAVWTRIMEDYGHIDEQTPSLAIAVFAPWRGRGVGMALMQRMFSALEKSGYGRVSLSVQKANAALHLYRRLGFLVIRESGEEYIMEKRLETETHTVL</sequence>
<evidence type="ECO:0000259" key="3">
    <source>
        <dbReference type="PROSITE" id="PS51186"/>
    </source>
</evidence>
<dbReference type="PROSITE" id="PS51186">
    <property type="entry name" value="GNAT"/>
    <property type="match status" value="1"/>
</dbReference>
<dbReference type="EMBL" id="JACRSS010000001">
    <property type="protein sequence ID" value="MBC8538108.1"/>
    <property type="molecule type" value="Genomic_DNA"/>
</dbReference>
<dbReference type="Proteomes" id="UP000617951">
    <property type="component" value="Unassembled WGS sequence"/>
</dbReference>
<dbReference type="Pfam" id="PF00583">
    <property type="entry name" value="Acetyltransf_1"/>
    <property type="match status" value="1"/>
</dbReference>
<proteinExistence type="predicted"/>
<dbReference type="Gene3D" id="3.40.630.30">
    <property type="match status" value="1"/>
</dbReference>
<accession>A0A926DHA8</accession>
<name>A0A926DHA8_9FIRM</name>
<dbReference type="GO" id="GO:0016747">
    <property type="term" value="F:acyltransferase activity, transferring groups other than amino-acyl groups"/>
    <property type="evidence" value="ECO:0007669"/>
    <property type="project" value="InterPro"/>
</dbReference>
<organism evidence="4 5">
    <name type="scientific">Guopingia tenuis</name>
    <dbReference type="NCBI Taxonomy" id="2763656"/>
    <lineage>
        <taxon>Bacteria</taxon>
        <taxon>Bacillati</taxon>
        <taxon>Bacillota</taxon>
        <taxon>Clostridia</taxon>
        <taxon>Christensenellales</taxon>
        <taxon>Christensenellaceae</taxon>
        <taxon>Guopingia</taxon>
    </lineage>
</organism>
<dbReference type="PANTHER" id="PTHR43877">
    <property type="entry name" value="AMINOALKYLPHOSPHONATE N-ACETYLTRANSFERASE-RELATED-RELATED"/>
    <property type="match status" value="1"/>
</dbReference>
<dbReference type="AlphaFoldDB" id="A0A926DHA8"/>
<dbReference type="InterPro" id="IPR050832">
    <property type="entry name" value="Bact_Acetyltransf"/>
</dbReference>
<dbReference type="CDD" id="cd04301">
    <property type="entry name" value="NAT_SF"/>
    <property type="match status" value="1"/>
</dbReference>
<comment type="caution">
    <text evidence="4">The sequence shown here is derived from an EMBL/GenBank/DDBJ whole genome shotgun (WGS) entry which is preliminary data.</text>
</comment>
<keyword evidence="2" id="KW-0012">Acyltransferase</keyword>
<gene>
    <name evidence="4" type="ORF">H8693_04070</name>
</gene>
<dbReference type="SUPFAM" id="SSF55729">
    <property type="entry name" value="Acyl-CoA N-acyltransferases (Nat)"/>
    <property type="match status" value="1"/>
</dbReference>
<evidence type="ECO:0000256" key="2">
    <source>
        <dbReference type="ARBA" id="ARBA00023315"/>
    </source>
</evidence>
<feature type="domain" description="N-acetyltransferase" evidence="3">
    <location>
        <begin position="3"/>
        <end position="158"/>
    </location>
</feature>